<organism evidence="1 2">
    <name type="scientific">Amniculicola lignicola CBS 123094</name>
    <dbReference type="NCBI Taxonomy" id="1392246"/>
    <lineage>
        <taxon>Eukaryota</taxon>
        <taxon>Fungi</taxon>
        <taxon>Dikarya</taxon>
        <taxon>Ascomycota</taxon>
        <taxon>Pezizomycotina</taxon>
        <taxon>Dothideomycetes</taxon>
        <taxon>Pleosporomycetidae</taxon>
        <taxon>Pleosporales</taxon>
        <taxon>Amniculicolaceae</taxon>
        <taxon>Amniculicola</taxon>
    </lineage>
</organism>
<proteinExistence type="predicted"/>
<dbReference type="AlphaFoldDB" id="A0A6A5W392"/>
<evidence type="ECO:0000313" key="1">
    <source>
        <dbReference type="EMBL" id="KAF1993595.1"/>
    </source>
</evidence>
<accession>A0A6A5W392</accession>
<name>A0A6A5W392_9PLEO</name>
<sequence length="83" mass="9418">MLLNKQYYWAAVSSTLRYRYSRSGVSWAKLLSPARCLSASFHHLRRRRAAPITNFRRPAAISIPQGCGAWWCSAASDQAMERG</sequence>
<keyword evidence="2" id="KW-1185">Reference proteome</keyword>
<reference evidence="1" key="1">
    <citation type="journal article" date="2020" name="Stud. Mycol.">
        <title>101 Dothideomycetes genomes: a test case for predicting lifestyles and emergence of pathogens.</title>
        <authorList>
            <person name="Haridas S."/>
            <person name="Albert R."/>
            <person name="Binder M."/>
            <person name="Bloem J."/>
            <person name="Labutti K."/>
            <person name="Salamov A."/>
            <person name="Andreopoulos B."/>
            <person name="Baker S."/>
            <person name="Barry K."/>
            <person name="Bills G."/>
            <person name="Bluhm B."/>
            <person name="Cannon C."/>
            <person name="Castanera R."/>
            <person name="Culley D."/>
            <person name="Daum C."/>
            <person name="Ezra D."/>
            <person name="Gonzalez J."/>
            <person name="Henrissat B."/>
            <person name="Kuo A."/>
            <person name="Liang C."/>
            <person name="Lipzen A."/>
            <person name="Lutzoni F."/>
            <person name="Magnuson J."/>
            <person name="Mondo S."/>
            <person name="Nolan M."/>
            <person name="Ohm R."/>
            <person name="Pangilinan J."/>
            <person name="Park H.-J."/>
            <person name="Ramirez L."/>
            <person name="Alfaro M."/>
            <person name="Sun H."/>
            <person name="Tritt A."/>
            <person name="Yoshinaga Y."/>
            <person name="Zwiers L.-H."/>
            <person name="Turgeon B."/>
            <person name="Goodwin S."/>
            <person name="Spatafora J."/>
            <person name="Crous P."/>
            <person name="Grigoriev I."/>
        </authorList>
    </citation>
    <scope>NUCLEOTIDE SEQUENCE</scope>
    <source>
        <strain evidence="1">CBS 123094</strain>
    </source>
</reference>
<dbReference type="Proteomes" id="UP000799779">
    <property type="component" value="Unassembled WGS sequence"/>
</dbReference>
<gene>
    <name evidence="1" type="ORF">P154DRAFT_69277</name>
</gene>
<evidence type="ECO:0000313" key="2">
    <source>
        <dbReference type="Proteomes" id="UP000799779"/>
    </source>
</evidence>
<dbReference type="EMBL" id="ML977695">
    <property type="protein sequence ID" value="KAF1993595.1"/>
    <property type="molecule type" value="Genomic_DNA"/>
</dbReference>
<protein>
    <submittedName>
        <fullName evidence="1">Uncharacterized protein</fullName>
    </submittedName>
</protein>